<keyword evidence="5 6" id="KW-0472">Membrane</keyword>
<dbReference type="GO" id="GO:0016020">
    <property type="term" value="C:membrane"/>
    <property type="evidence" value="ECO:0007669"/>
    <property type="project" value="UniProtKB-SubCell"/>
</dbReference>
<protein>
    <recommendedName>
        <fullName evidence="9">Amino acid transporter</fullName>
    </recommendedName>
</protein>
<feature type="transmembrane region" description="Helical" evidence="6">
    <location>
        <begin position="56"/>
        <end position="80"/>
    </location>
</feature>
<keyword evidence="8" id="KW-1185">Reference proteome</keyword>
<evidence type="ECO:0000313" key="8">
    <source>
        <dbReference type="Proteomes" id="UP000573603"/>
    </source>
</evidence>
<comment type="caution">
    <text evidence="7">The sequence shown here is derived from an EMBL/GenBank/DDBJ whole genome shotgun (WGS) entry which is preliminary data.</text>
</comment>
<evidence type="ECO:0000256" key="4">
    <source>
        <dbReference type="ARBA" id="ARBA00022989"/>
    </source>
</evidence>
<dbReference type="GO" id="GO:0022857">
    <property type="term" value="F:transmembrane transporter activity"/>
    <property type="evidence" value="ECO:0007669"/>
    <property type="project" value="InterPro"/>
</dbReference>
<feature type="transmembrane region" description="Helical" evidence="6">
    <location>
        <begin position="147"/>
        <end position="178"/>
    </location>
</feature>
<feature type="transmembrane region" description="Helical" evidence="6">
    <location>
        <begin position="254"/>
        <end position="278"/>
    </location>
</feature>
<name>A0A8H4YL96_9HYPO</name>
<keyword evidence="3 6" id="KW-0812">Transmembrane</keyword>
<feature type="transmembrane region" description="Helical" evidence="6">
    <location>
        <begin position="215"/>
        <end position="234"/>
    </location>
</feature>
<sequence>MLDNPSVASVAMKETDEKAGEPLATLPTRRASIEDVRLNELGYVASFQRTRSFTTILFMTLAIAAVPYGLGGPLLVGIIGGGPLSLFVGLLVVLVLDGAVALSLAELASRYPTSAGPYYWTYQLASGGSANLNSRSRAVMYSYMNGWIWLIGNWTIALSVNFGFASLIAGTIAIYIPGWTASEWQLLLIFYCICLLTFAICFLSDRFLPMVDTAAATTTLVTVIAIAIALSVTAKAGRHDAAYALGHYDGSLSGYPTGFSFFIGLLPPAYTFSAIGMITSMAEECRHPEKEVPQALMSVIPIGGVASLFFLLPICFTLPPVEGILAAPYGQALPYILHTVMGTRAGAVIIMAFVFGVTLFCSVSITVTASRCTFAFSRDKAVPFWSLWSSMYHRQPFAALVLVTVVEMLLGLINLGSSSAFTAFVSVGVVALALGYIIPIATSLFNGRREVSVAPWNAGPWLGPVVNVVAILWISFELVLFSMPTSLPVNEVTINYASVVLTGFAGMGFIFYYTYGRKSKFPLSPIPIDSIWHSTSYNC</sequence>
<evidence type="ECO:0000256" key="3">
    <source>
        <dbReference type="ARBA" id="ARBA00022692"/>
    </source>
</evidence>
<dbReference type="InterPro" id="IPR002293">
    <property type="entry name" value="AA/rel_permease1"/>
</dbReference>
<feature type="transmembrane region" description="Helical" evidence="6">
    <location>
        <begin position="86"/>
        <end position="105"/>
    </location>
</feature>
<feature type="transmembrane region" description="Helical" evidence="6">
    <location>
        <begin position="397"/>
        <end position="415"/>
    </location>
</feature>
<evidence type="ECO:0000256" key="2">
    <source>
        <dbReference type="ARBA" id="ARBA00022448"/>
    </source>
</evidence>
<evidence type="ECO:0000256" key="6">
    <source>
        <dbReference type="SAM" id="Phobius"/>
    </source>
</evidence>
<reference evidence="7 8" key="1">
    <citation type="journal article" date="2020" name="BMC Genomics">
        <title>Correction to: Identification and distribution of gene clusters required for synthesis of sphingolipid metabolism inhibitors in diverse species of the filamentous fungus Fusarium.</title>
        <authorList>
            <person name="Kim H.S."/>
            <person name="Lohmar J.M."/>
            <person name="Busman M."/>
            <person name="Brown D.W."/>
            <person name="Naumann T.A."/>
            <person name="Divon H.H."/>
            <person name="Lysoe E."/>
            <person name="Uhlig S."/>
            <person name="Proctor R.H."/>
        </authorList>
    </citation>
    <scope>NUCLEOTIDE SEQUENCE [LARGE SCALE GENOMIC DNA]</scope>
    <source>
        <strain evidence="7 8">NRRL 25214</strain>
    </source>
</reference>
<comment type="subcellular location">
    <subcellularLocation>
        <location evidence="1">Membrane</location>
        <topology evidence="1">Multi-pass membrane protein</topology>
    </subcellularLocation>
</comment>
<keyword evidence="4 6" id="KW-1133">Transmembrane helix</keyword>
<dbReference type="PANTHER" id="PTHR45649">
    <property type="entry name" value="AMINO-ACID PERMEASE BAT1"/>
    <property type="match status" value="1"/>
</dbReference>
<evidence type="ECO:0000256" key="5">
    <source>
        <dbReference type="ARBA" id="ARBA00023136"/>
    </source>
</evidence>
<accession>A0A8H4YL96</accession>
<feature type="transmembrane region" description="Helical" evidence="6">
    <location>
        <begin position="458"/>
        <end position="476"/>
    </location>
</feature>
<feature type="transmembrane region" description="Helical" evidence="6">
    <location>
        <begin position="299"/>
        <end position="319"/>
    </location>
</feature>
<feature type="transmembrane region" description="Helical" evidence="6">
    <location>
        <begin position="347"/>
        <end position="376"/>
    </location>
</feature>
<feature type="transmembrane region" description="Helical" evidence="6">
    <location>
        <begin position="421"/>
        <end position="446"/>
    </location>
</feature>
<evidence type="ECO:0000256" key="1">
    <source>
        <dbReference type="ARBA" id="ARBA00004141"/>
    </source>
</evidence>
<evidence type="ECO:0008006" key="9">
    <source>
        <dbReference type="Google" id="ProtNLM"/>
    </source>
</evidence>
<feature type="transmembrane region" description="Helical" evidence="6">
    <location>
        <begin position="496"/>
        <end position="515"/>
    </location>
</feature>
<gene>
    <name evidence="7" type="ORF">FANTH_13962</name>
</gene>
<dbReference type="PIRSF" id="PIRSF006060">
    <property type="entry name" value="AA_transporter"/>
    <property type="match status" value="1"/>
</dbReference>
<dbReference type="Proteomes" id="UP000573603">
    <property type="component" value="Unassembled WGS sequence"/>
</dbReference>
<feature type="transmembrane region" description="Helical" evidence="6">
    <location>
        <begin position="184"/>
        <end position="203"/>
    </location>
</feature>
<organism evidence="7 8">
    <name type="scientific">Fusarium anthophilum</name>
    <dbReference type="NCBI Taxonomy" id="48485"/>
    <lineage>
        <taxon>Eukaryota</taxon>
        <taxon>Fungi</taxon>
        <taxon>Dikarya</taxon>
        <taxon>Ascomycota</taxon>
        <taxon>Pezizomycotina</taxon>
        <taxon>Sordariomycetes</taxon>
        <taxon>Hypocreomycetidae</taxon>
        <taxon>Hypocreales</taxon>
        <taxon>Nectriaceae</taxon>
        <taxon>Fusarium</taxon>
        <taxon>Fusarium fujikuroi species complex</taxon>
    </lineage>
</organism>
<evidence type="ECO:0000313" key="7">
    <source>
        <dbReference type="EMBL" id="KAF5230147.1"/>
    </source>
</evidence>
<dbReference type="PANTHER" id="PTHR45649:SF28">
    <property type="entry name" value="TRANSPORTER, PUTATIVE (EUROFUNG)-RELATED"/>
    <property type="match status" value="1"/>
</dbReference>
<proteinExistence type="predicted"/>
<dbReference type="Pfam" id="PF13520">
    <property type="entry name" value="AA_permease_2"/>
    <property type="match status" value="1"/>
</dbReference>
<dbReference type="AlphaFoldDB" id="A0A8H4YL96"/>
<dbReference type="Gene3D" id="1.20.1740.10">
    <property type="entry name" value="Amino acid/polyamine transporter I"/>
    <property type="match status" value="1"/>
</dbReference>
<keyword evidence="2" id="KW-0813">Transport</keyword>
<dbReference type="EMBL" id="JABEVY010000542">
    <property type="protein sequence ID" value="KAF5230147.1"/>
    <property type="molecule type" value="Genomic_DNA"/>
</dbReference>